<dbReference type="PRINTS" id="PR00069">
    <property type="entry name" value="ALDKETRDTASE"/>
</dbReference>
<dbReference type="GO" id="GO:0016491">
    <property type="term" value="F:oxidoreductase activity"/>
    <property type="evidence" value="ECO:0007669"/>
    <property type="project" value="UniProtKB-KW"/>
</dbReference>
<reference evidence="4" key="3">
    <citation type="submission" date="2025-09" db="UniProtKB">
        <authorList>
            <consortium name="Ensembl"/>
        </authorList>
    </citation>
    <scope>IDENTIFICATION</scope>
</reference>
<dbReference type="InterPro" id="IPR036812">
    <property type="entry name" value="NAD(P)_OxRdtase_dom_sf"/>
</dbReference>
<accession>A0A8C4S2N0</accession>
<dbReference type="AlphaFoldDB" id="A0A8C4S2N0"/>
<evidence type="ECO:0000256" key="1">
    <source>
        <dbReference type="ARBA" id="ARBA00023002"/>
    </source>
</evidence>
<dbReference type="PANTHER" id="PTHR43364">
    <property type="entry name" value="NADH-SPECIFIC METHYLGLYOXAL REDUCTASE-RELATED"/>
    <property type="match status" value="1"/>
</dbReference>
<keyword evidence="5" id="KW-1185">Reference proteome</keyword>
<dbReference type="InterPro" id="IPR050523">
    <property type="entry name" value="AKR_Detox_Biosynth"/>
</dbReference>
<dbReference type="PANTHER" id="PTHR43364:SF4">
    <property type="entry name" value="NAD(P)-LINKED OXIDOREDUCTASE SUPERFAMILY PROTEIN"/>
    <property type="match status" value="1"/>
</dbReference>
<feature type="domain" description="NADP-dependent oxidoreductase" evidence="3">
    <location>
        <begin position="37"/>
        <end position="338"/>
    </location>
</feature>
<dbReference type="CDD" id="cd19075">
    <property type="entry name" value="AKR_AKR7A1-5"/>
    <property type="match status" value="1"/>
</dbReference>
<dbReference type="InterPro" id="IPR023210">
    <property type="entry name" value="NADP_OxRdtase_dom"/>
</dbReference>
<reference evidence="4" key="2">
    <citation type="submission" date="2025-08" db="UniProtKB">
        <authorList>
            <consortium name="Ensembl"/>
        </authorList>
    </citation>
    <scope>IDENTIFICATION</scope>
</reference>
<reference evidence="4" key="1">
    <citation type="submission" date="2021-06" db="EMBL/GenBank/DDBJ databases">
        <authorList>
            <consortium name="Wellcome Sanger Institute Data Sharing"/>
        </authorList>
    </citation>
    <scope>NUCLEOTIDE SEQUENCE [LARGE SCALE GENOMIC DNA]</scope>
</reference>
<dbReference type="GeneTree" id="ENSGT00940000158496"/>
<dbReference type="Gene3D" id="3.20.20.100">
    <property type="entry name" value="NADP-dependent oxidoreductase domain"/>
    <property type="match status" value="1"/>
</dbReference>
<proteinExistence type="inferred from homology"/>
<dbReference type="SUPFAM" id="SSF51430">
    <property type="entry name" value="NAD(P)-linked oxidoreductase"/>
    <property type="match status" value="1"/>
</dbReference>
<evidence type="ECO:0000256" key="2">
    <source>
        <dbReference type="ARBA" id="ARBA00038157"/>
    </source>
</evidence>
<keyword evidence="1" id="KW-0560">Oxidoreductase</keyword>
<name>A0A8C4S2N0_ERPCA</name>
<dbReference type="OrthoDB" id="48988at2759"/>
<evidence type="ECO:0000259" key="3">
    <source>
        <dbReference type="Pfam" id="PF00248"/>
    </source>
</evidence>
<dbReference type="Ensembl" id="ENSECRT00000010638.1">
    <property type="protein sequence ID" value="ENSECRP00000010463.1"/>
    <property type="gene ID" value="ENSECRG00000006965.1"/>
</dbReference>
<evidence type="ECO:0000313" key="5">
    <source>
        <dbReference type="Proteomes" id="UP000694620"/>
    </source>
</evidence>
<evidence type="ECO:0000313" key="4">
    <source>
        <dbReference type="Ensembl" id="ENSECRP00000010463.1"/>
    </source>
</evidence>
<dbReference type="Pfam" id="PF00248">
    <property type="entry name" value="Aldo_ket_red"/>
    <property type="match status" value="1"/>
</dbReference>
<gene>
    <name evidence="4" type="primary">AKR7L</name>
    <name evidence="4" type="synonym">akr7a3</name>
</gene>
<protein>
    <submittedName>
        <fullName evidence="4">Aldo-keto reductase family 7, member A3 (aflatoxin aldehyde reductase)</fullName>
    </submittedName>
</protein>
<sequence>MQCVIRRSSRVLLPSHFFVFRAMSSSGAMRSTVPRTVLGTMAFGGRADASTSNIMLRAFLERGYDTIDTAFMYNDGQSEAILGSMGLEATVKIDTKANPWNGKTLKPASVRAQLESSLKSLQRPQANVFYLHAPDHENPIEDTLHACQELYKEGKFKELGLSNYAAWEVAEICSICRHNGWVLPTVYQGMYNATTRQVETELLPCLRYFKMRFYAYNPLAGGLLTGKYKFEDKDELQPMGRFFGNDWASVYRSRYWKPHHFQALDLVKNALEAAYGPDQTSMTCASLRWMYHHSQLRSEHGDAVILGMSTMEQLQENLKATEEGPLEAGVVEAFDKAWALVAHDCPNYFR</sequence>
<dbReference type="Proteomes" id="UP000694620">
    <property type="component" value="Chromosome 8"/>
</dbReference>
<organism evidence="4 5">
    <name type="scientific">Erpetoichthys calabaricus</name>
    <name type="common">Rope fish</name>
    <name type="synonym">Calamoichthys calabaricus</name>
    <dbReference type="NCBI Taxonomy" id="27687"/>
    <lineage>
        <taxon>Eukaryota</taxon>
        <taxon>Metazoa</taxon>
        <taxon>Chordata</taxon>
        <taxon>Craniata</taxon>
        <taxon>Vertebrata</taxon>
        <taxon>Euteleostomi</taxon>
        <taxon>Actinopterygii</taxon>
        <taxon>Polypteriformes</taxon>
        <taxon>Polypteridae</taxon>
        <taxon>Erpetoichthys</taxon>
    </lineage>
</organism>
<comment type="similarity">
    <text evidence="2">Belongs to the aldo/keto reductase family. Aldo/keto reductase 2 subfamily.</text>
</comment>
<dbReference type="InterPro" id="IPR020471">
    <property type="entry name" value="AKR"/>
</dbReference>